<dbReference type="EMBL" id="BK014963">
    <property type="protein sequence ID" value="DAD84631.1"/>
    <property type="molecule type" value="Genomic_DNA"/>
</dbReference>
<sequence>MVILIKPTNKIESNCQQKGENSMTDITCHIKDCLHNKRNKCTANAIVLGSKGNCKAKAFAKDMMKHSRKQHWRGGMYGGYGNSPNRGP</sequence>
<evidence type="ECO:0000313" key="3">
    <source>
        <dbReference type="EMBL" id="DAD84631.1"/>
    </source>
</evidence>
<feature type="region of interest" description="Disordered" evidence="1">
    <location>
        <begin position="65"/>
        <end position="88"/>
    </location>
</feature>
<protein>
    <recommendedName>
        <fullName evidence="2">DUF1540 domain-containing protein</fullName>
    </recommendedName>
</protein>
<evidence type="ECO:0000259" key="2">
    <source>
        <dbReference type="Pfam" id="PF07561"/>
    </source>
</evidence>
<reference evidence="3" key="1">
    <citation type="journal article" date="2021" name="Proc. Natl. Acad. Sci. U.S.A.">
        <title>A Catalog of Tens of Thousands of Viruses from Human Metagenomes Reveals Hidden Associations with Chronic Diseases.</title>
        <authorList>
            <person name="Tisza M.J."/>
            <person name="Buck C.B."/>
        </authorList>
    </citation>
    <scope>NUCLEOTIDE SEQUENCE</scope>
    <source>
        <strain evidence="3">CtqI92</strain>
    </source>
</reference>
<feature type="domain" description="DUF1540" evidence="2">
    <location>
        <begin position="26"/>
        <end position="51"/>
    </location>
</feature>
<proteinExistence type="predicted"/>
<dbReference type="Pfam" id="PF07561">
    <property type="entry name" value="DUF1540"/>
    <property type="match status" value="1"/>
</dbReference>
<accession>A0A8S5MRA4</accession>
<organism evidence="3">
    <name type="scientific">Caudovirales sp. ctqI92</name>
    <dbReference type="NCBI Taxonomy" id="2826785"/>
    <lineage>
        <taxon>Viruses</taxon>
        <taxon>Duplodnaviria</taxon>
        <taxon>Heunggongvirae</taxon>
        <taxon>Uroviricota</taxon>
        <taxon>Caudoviricetes</taxon>
    </lineage>
</organism>
<name>A0A8S5MRA4_9CAUD</name>
<dbReference type="InterPro" id="IPR011437">
    <property type="entry name" value="DUF1540"/>
</dbReference>
<evidence type="ECO:0000256" key="1">
    <source>
        <dbReference type="SAM" id="MobiDB-lite"/>
    </source>
</evidence>